<dbReference type="InterPro" id="IPR000836">
    <property type="entry name" value="PRTase_dom"/>
</dbReference>
<dbReference type="Gene3D" id="3.40.50.2020">
    <property type="match status" value="1"/>
</dbReference>
<dbReference type="InterPro" id="IPR029057">
    <property type="entry name" value="PRTase-like"/>
</dbReference>
<dbReference type="Gene3D" id="3.30.1310.20">
    <property type="entry name" value="PRTase-like"/>
    <property type="match status" value="1"/>
</dbReference>
<feature type="domain" description="Phosphoribosyltransferase" evidence="1">
    <location>
        <begin position="9"/>
        <end position="198"/>
    </location>
</feature>
<evidence type="ECO:0000313" key="2">
    <source>
        <dbReference type="EMBL" id="PIV01858.1"/>
    </source>
</evidence>
<dbReference type="Proteomes" id="UP000229631">
    <property type="component" value="Unassembled WGS sequence"/>
</dbReference>
<dbReference type="AlphaFoldDB" id="A0A2M7BFH8"/>
<organism evidence="2 3">
    <name type="scientific">Candidatus Shapirobacteria bacterium CG03_land_8_20_14_0_80_39_12</name>
    <dbReference type="NCBI Taxonomy" id="1974879"/>
    <lineage>
        <taxon>Bacteria</taxon>
        <taxon>Candidatus Shapironibacteriota</taxon>
    </lineage>
</organism>
<name>A0A2M7BFH8_9BACT</name>
<keyword evidence="2" id="KW-0328">Glycosyltransferase</keyword>
<dbReference type="SUPFAM" id="SSF53271">
    <property type="entry name" value="PRTase-like"/>
    <property type="match status" value="1"/>
</dbReference>
<sequence length="215" mass="23773">MSMFKDRVEAGKRLAEKLKADLGVIDPRGAVVLGIPRGGLAISKEINLAFQIPFDCLIIKKIPAPENKELAIGAVGEGGVVVWEEKICRDLEVTTEYKQEIVKKKIEEFEKKENDFRLGKDVSGLKGKSVIIVDDGIATGATIKAAVAVVKNFSPKEIIIAVPVIALETLPEIKKIVDRVIYLEAPEMFFSLDQFYEDFRQLTDEEARNILASSV</sequence>
<dbReference type="Pfam" id="PF00156">
    <property type="entry name" value="Pribosyltran"/>
    <property type="match status" value="1"/>
</dbReference>
<dbReference type="CDD" id="cd06223">
    <property type="entry name" value="PRTases_typeI"/>
    <property type="match status" value="1"/>
</dbReference>
<reference evidence="3" key="1">
    <citation type="submission" date="2017-09" db="EMBL/GenBank/DDBJ databases">
        <title>Depth-based differentiation of microbial function through sediment-hosted aquifers and enrichment of novel symbionts in the deep terrestrial subsurface.</title>
        <authorList>
            <person name="Probst A.J."/>
            <person name="Ladd B."/>
            <person name="Jarett J.K."/>
            <person name="Geller-Mcgrath D.E."/>
            <person name="Sieber C.M.K."/>
            <person name="Emerson J.B."/>
            <person name="Anantharaman K."/>
            <person name="Thomas B.C."/>
            <person name="Malmstrom R."/>
            <person name="Stieglmeier M."/>
            <person name="Klingl A."/>
            <person name="Woyke T."/>
            <person name="Ryan C.M."/>
            <person name="Banfield J.F."/>
        </authorList>
    </citation>
    <scope>NUCLEOTIDE SEQUENCE [LARGE SCALE GENOMIC DNA]</scope>
</reference>
<protein>
    <submittedName>
        <fullName evidence="2">Phosphoribosyltransferase</fullName>
    </submittedName>
</protein>
<evidence type="ECO:0000313" key="3">
    <source>
        <dbReference type="Proteomes" id="UP000229631"/>
    </source>
</evidence>
<comment type="caution">
    <text evidence="2">The sequence shown here is derived from an EMBL/GenBank/DDBJ whole genome shotgun (WGS) entry which is preliminary data.</text>
</comment>
<dbReference type="EMBL" id="PEVC01000009">
    <property type="protein sequence ID" value="PIV01858.1"/>
    <property type="molecule type" value="Genomic_DNA"/>
</dbReference>
<gene>
    <name evidence="2" type="ORF">COS54_00310</name>
</gene>
<dbReference type="GO" id="GO:0016757">
    <property type="term" value="F:glycosyltransferase activity"/>
    <property type="evidence" value="ECO:0007669"/>
    <property type="project" value="UniProtKB-KW"/>
</dbReference>
<keyword evidence="2" id="KW-0808">Transferase</keyword>
<accession>A0A2M7BFH8</accession>
<evidence type="ECO:0000259" key="1">
    <source>
        <dbReference type="Pfam" id="PF00156"/>
    </source>
</evidence>
<proteinExistence type="predicted"/>